<dbReference type="SUPFAM" id="SSF53474">
    <property type="entry name" value="alpha/beta-Hydrolases"/>
    <property type="match status" value="1"/>
</dbReference>
<proteinExistence type="predicted"/>
<dbReference type="InterPro" id="IPR051044">
    <property type="entry name" value="MAG_DAG_Lipase"/>
</dbReference>
<dbReference type="PANTHER" id="PTHR11614">
    <property type="entry name" value="PHOSPHOLIPASE-RELATED"/>
    <property type="match status" value="1"/>
</dbReference>
<dbReference type="Gene3D" id="3.40.50.1820">
    <property type="entry name" value="alpha/beta hydrolase"/>
    <property type="match status" value="1"/>
</dbReference>
<dbReference type="InterPro" id="IPR022742">
    <property type="entry name" value="Hydrolase_4"/>
</dbReference>
<keyword evidence="2" id="KW-0378">Hydrolase</keyword>
<organism evidence="2 3">
    <name type="scientific">Lentinus tigrinus ALCF2SS1-6</name>
    <dbReference type="NCBI Taxonomy" id="1328759"/>
    <lineage>
        <taxon>Eukaryota</taxon>
        <taxon>Fungi</taxon>
        <taxon>Dikarya</taxon>
        <taxon>Basidiomycota</taxon>
        <taxon>Agaricomycotina</taxon>
        <taxon>Agaricomycetes</taxon>
        <taxon>Polyporales</taxon>
        <taxon>Polyporaceae</taxon>
        <taxon>Lentinus</taxon>
    </lineage>
</organism>
<dbReference type="STRING" id="1328759.A0A5C2SNQ9"/>
<accession>A0A5C2SNQ9</accession>
<dbReference type="InterPro" id="IPR029058">
    <property type="entry name" value="AB_hydrolase_fold"/>
</dbReference>
<gene>
    <name evidence="2" type="ORF">L227DRAFT_590737</name>
</gene>
<dbReference type="Proteomes" id="UP000313359">
    <property type="component" value="Unassembled WGS sequence"/>
</dbReference>
<name>A0A5C2SNQ9_9APHY</name>
<dbReference type="EMBL" id="ML122252">
    <property type="protein sequence ID" value="RPD65260.1"/>
    <property type="molecule type" value="Genomic_DNA"/>
</dbReference>
<sequence length="333" mass="37361">MKISSVLDVPIRKQAFTATRYQISANTIGGSVVRAHVSLGVRDLLATTATLPSWTPTFSEAWLDGADGHHFYTRTYAATLPNPKAVLIFVHGFADHISRYETIHPRFAKRGVTVFAYDMRGFGRTALDEEYRSPDEAYGKTSRARWVRYVRRTYPGTSIFAMGYSAGAGMTLGFATRTKPSSEVLAMVSGIIAQCPLVHLTHRPSRILIWIAYLLSRIAPALPFPADMPEDCFSLDETQVKALKNDPLRRTLLGLYTMGEELLEKDYEHWPAYLPLLMTWGTADEANFPKAGVTFHMKVDAKDKKLVEYDDALHDLLHEIGDIPDKVIEEYIS</sequence>
<dbReference type="Pfam" id="PF12146">
    <property type="entry name" value="Hydrolase_4"/>
    <property type="match status" value="1"/>
</dbReference>
<evidence type="ECO:0000313" key="3">
    <source>
        <dbReference type="Proteomes" id="UP000313359"/>
    </source>
</evidence>
<dbReference type="GO" id="GO:0016787">
    <property type="term" value="F:hydrolase activity"/>
    <property type="evidence" value="ECO:0007669"/>
    <property type="project" value="UniProtKB-KW"/>
</dbReference>
<feature type="domain" description="Serine aminopeptidase S33" evidence="1">
    <location>
        <begin position="82"/>
        <end position="319"/>
    </location>
</feature>
<dbReference type="AlphaFoldDB" id="A0A5C2SNQ9"/>
<protein>
    <submittedName>
        <fullName evidence="2">Alpha/beta-hydrolase</fullName>
    </submittedName>
</protein>
<keyword evidence="3" id="KW-1185">Reference proteome</keyword>
<dbReference type="OrthoDB" id="10249433at2759"/>
<evidence type="ECO:0000313" key="2">
    <source>
        <dbReference type="EMBL" id="RPD65260.1"/>
    </source>
</evidence>
<evidence type="ECO:0000259" key="1">
    <source>
        <dbReference type="Pfam" id="PF12146"/>
    </source>
</evidence>
<reference evidence="2" key="1">
    <citation type="journal article" date="2018" name="Genome Biol. Evol.">
        <title>Genomics and development of Lentinus tigrinus, a white-rot wood-decaying mushroom with dimorphic fruiting bodies.</title>
        <authorList>
            <person name="Wu B."/>
            <person name="Xu Z."/>
            <person name="Knudson A."/>
            <person name="Carlson A."/>
            <person name="Chen N."/>
            <person name="Kovaka S."/>
            <person name="LaButti K."/>
            <person name="Lipzen A."/>
            <person name="Pennachio C."/>
            <person name="Riley R."/>
            <person name="Schakwitz W."/>
            <person name="Umezawa K."/>
            <person name="Ohm R.A."/>
            <person name="Grigoriev I.V."/>
            <person name="Nagy L.G."/>
            <person name="Gibbons J."/>
            <person name="Hibbett D."/>
        </authorList>
    </citation>
    <scope>NUCLEOTIDE SEQUENCE [LARGE SCALE GENOMIC DNA]</scope>
    <source>
        <strain evidence="2">ALCF2SS1-6</strain>
    </source>
</reference>